<reference evidence="3 4" key="1">
    <citation type="submission" date="2018-08" db="EMBL/GenBank/DDBJ databases">
        <title>Meiothermus roseus NBRC 110900 genome sequencing project.</title>
        <authorList>
            <person name="Da Costa M.S."/>
            <person name="Albuquerque L."/>
            <person name="Raposo P."/>
            <person name="Froufe H.J.C."/>
            <person name="Barroso C.S."/>
            <person name="Egas C."/>
        </authorList>
    </citation>
    <scope>NUCLEOTIDE SEQUENCE [LARGE SCALE GENOMIC DNA]</scope>
    <source>
        <strain evidence="3 4">NBRC 110900</strain>
    </source>
</reference>
<dbReference type="PANTHER" id="PTHR45947">
    <property type="entry name" value="SULFOQUINOVOSYL TRANSFERASE SQD2"/>
    <property type="match status" value="1"/>
</dbReference>
<dbReference type="InterPro" id="IPR050194">
    <property type="entry name" value="Glycosyltransferase_grp1"/>
</dbReference>
<proteinExistence type="predicted"/>
<evidence type="ECO:0000313" key="4">
    <source>
        <dbReference type="Proteomes" id="UP000265341"/>
    </source>
</evidence>
<dbReference type="InterPro" id="IPR001296">
    <property type="entry name" value="Glyco_trans_1"/>
</dbReference>
<dbReference type="RefSeq" id="WP_119280141.1">
    <property type="nucleotide sequence ID" value="NZ_QWLA01000094.1"/>
</dbReference>
<dbReference type="AlphaFoldDB" id="A0A399EKS8"/>
<protein>
    <submittedName>
        <fullName evidence="3">N-acetyl-alpha-D-glucosaminyl L-malate synthase</fullName>
        <ecNumber evidence="3">2.4.1.-</ecNumber>
    </submittedName>
</protein>
<dbReference type="Pfam" id="PF00534">
    <property type="entry name" value="Glycos_transf_1"/>
    <property type="match status" value="1"/>
</dbReference>
<accession>A0A399EKS8</accession>
<dbReference type="PANTHER" id="PTHR45947:SF3">
    <property type="entry name" value="SULFOQUINOVOSYL TRANSFERASE SQD2"/>
    <property type="match status" value="1"/>
</dbReference>
<feature type="domain" description="Glycosyltransferase subfamily 4-like N-terminal" evidence="2">
    <location>
        <begin position="16"/>
        <end position="171"/>
    </location>
</feature>
<gene>
    <name evidence="3" type="primary">bshA_4</name>
    <name evidence="3" type="ORF">Mrose_03274</name>
</gene>
<evidence type="ECO:0000259" key="2">
    <source>
        <dbReference type="Pfam" id="PF13439"/>
    </source>
</evidence>
<evidence type="ECO:0000313" key="3">
    <source>
        <dbReference type="EMBL" id="RIH82771.1"/>
    </source>
</evidence>
<feature type="domain" description="Glycosyl transferase family 1" evidence="1">
    <location>
        <begin position="179"/>
        <end position="349"/>
    </location>
</feature>
<dbReference type="SUPFAM" id="SSF53756">
    <property type="entry name" value="UDP-Glycosyltransferase/glycogen phosphorylase"/>
    <property type="match status" value="1"/>
</dbReference>
<keyword evidence="3" id="KW-0808">Transferase</keyword>
<dbReference type="Gene3D" id="3.40.50.2000">
    <property type="entry name" value="Glycogen Phosphorylase B"/>
    <property type="match status" value="2"/>
</dbReference>
<evidence type="ECO:0000259" key="1">
    <source>
        <dbReference type="Pfam" id="PF00534"/>
    </source>
</evidence>
<name>A0A399EKS8_9DEIN</name>
<dbReference type="Pfam" id="PF13439">
    <property type="entry name" value="Glyco_transf_4"/>
    <property type="match status" value="1"/>
</dbReference>
<keyword evidence="3" id="KW-0328">Glycosyltransferase</keyword>
<dbReference type="EC" id="2.4.1.-" evidence="3"/>
<dbReference type="Proteomes" id="UP000265341">
    <property type="component" value="Unassembled WGS sequence"/>
</dbReference>
<dbReference type="OrthoDB" id="9795068at2"/>
<comment type="caution">
    <text evidence="3">The sequence shown here is derived from an EMBL/GenBank/DDBJ whole genome shotgun (WGS) entry which is preliminary data.</text>
</comment>
<dbReference type="InterPro" id="IPR028098">
    <property type="entry name" value="Glyco_trans_4-like_N"/>
</dbReference>
<dbReference type="GO" id="GO:0016757">
    <property type="term" value="F:glycosyltransferase activity"/>
    <property type="evidence" value="ECO:0007669"/>
    <property type="project" value="UniProtKB-KW"/>
</dbReference>
<sequence length="382" mass="41877">MRVAHVTATFPPYWAGTGNVAYHNTRVLHERGHAVTVFTAGEEGGMSFPFEVVRLPTLLRLGNAPFTPALVGRLRGFDLIHLHYPYIFGAELAALASRLYRTPLVLTYHNRLEETHYLKGLLFQGYNLTVEPLVFRTARRLLAVRREHLSTLYPHLGSDPRLEELPNGVDAGLFTPGDRLEARRRYGVSDDAPLAIFVGALDQAHRFKNVDGLIRAFARVPLPGARLWIVGDGGLRPELEALARRLGLGQRVQFLGKHPPSALPPLYRAADVSVLPSTGVESFGLVLLESMACGTPVIAAALPGVRTLVEEGVDGHLAAVGDEADLARVLELRLRGRDQAEAMGRKGREKVLREYDWGVIAGRLEQTYASVLREAGARSATA</sequence>
<dbReference type="CDD" id="cd03801">
    <property type="entry name" value="GT4_PimA-like"/>
    <property type="match status" value="1"/>
</dbReference>
<organism evidence="3 4">
    <name type="scientific">Calidithermus roseus</name>
    <dbReference type="NCBI Taxonomy" id="1644118"/>
    <lineage>
        <taxon>Bacteria</taxon>
        <taxon>Thermotogati</taxon>
        <taxon>Deinococcota</taxon>
        <taxon>Deinococci</taxon>
        <taxon>Thermales</taxon>
        <taxon>Thermaceae</taxon>
        <taxon>Calidithermus</taxon>
    </lineage>
</organism>
<dbReference type="EMBL" id="QWLA01000094">
    <property type="protein sequence ID" value="RIH82771.1"/>
    <property type="molecule type" value="Genomic_DNA"/>
</dbReference>
<keyword evidence="4" id="KW-1185">Reference proteome</keyword>